<gene>
    <name evidence="1" type="ORF">A6769_38545</name>
</gene>
<comment type="caution">
    <text evidence="1">The sequence shown here is derived from an EMBL/GenBank/DDBJ whole genome shotgun (WGS) entry which is preliminary data.</text>
</comment>
<protein>
    <submittedName>
        <fullName evidence="1">Uncharacterized protein</fullName>
    </submittedName>
</protein>
<dbReference type="AlphaFoldDB" id="A0A367RZ98"/>
<dbReference type="EMBL" id="LXQE01000027">
    <property type="protein sequence ID" value="RCJ41926.1"/>
    <property type="molecule type" value="Genomic_DNA"/>
</dbReference>
<organism evidence="1 2">
    <name type="scientific">Nostoc punctiforme NIES-2108</name>
    <dbReference type="NCBI Taxonomy" id="1356359"/>
    <lineage>
        <taxon>Bacteria</taxon>
        <taxon>Bacillati</taxon>
        <taxon>Cyanobacteriota</taxon>
        <taxon>Cyanophyceae</taxon>
        <taxon>Nostocales</taxon>
        <taxon>Nostocaceae</taxon>
        <taxon>Nostoc</taxon>
    </lineage>
</organism>
<name>A0A367RZ98_NOSPU</name>
<evidence type="ECO:0000313" key="1">
    <source>
        <dbReference type="EMBL" id="RCJ41926.1"/>
    </source>
</evidence>
<reference evidence="2" key="1">
    <citation type="submission" date="2016-04" db="EMBL/GenBank/DDBJ databases">
        <authorList>
            <person name="Tabuchi Yagui T.R."/>
        </authorList>
    </citation>
    <scope>NUCLEOTIDE SEQUENCE [LARGE SCALE GENOMIC DNA]</scope>
</reference>
<dbReference type="Proteomes" id="UP000252085">
    <property type="component" value="Unassembled WGS sequence"/>
</dbReference>
<proteinExistence type="predicted"/>
<accession>A0A367RZ98</accession>
<evidence type="ECO:0000313" key="2">
    <source>
        <dbReference type="Proteomes" id="UP000252085"/>
    </source>
</evidence>
<sequence length="97" mass="11347">MAKAVKYQYFYHCAFMCILLSNDHLRELTEIYHVQDGTKIPVLIEFLWSLRHLQDKLEDLPPMENKTHLVDRAQEMDCAIASEIIESVEKCLQSIPP</sequence>